<dbReference type="PANTHER" id="PTHR18896">
    <property type="entry name" value="PHOSPHOLIPASE D"/>
    <property type="match status" value="1"/>
</dbReference>
<gene>
    <name evidence="7" type="ORF">M6B22_03010</name>
</gene>
<evidence type="ECO:0000313" key="8">
    <source>
        <dbReference type="Proteomes" id="UP001164693"/>
    </source>
</evidence>
<proteinExistence type="predicted"/>
<accession>A0ABY7K1K4</accession>
<keyword evidence="4" id="KW-0443">Lipid metabolism</keyword>
<evidence type="ECO:0000256" key="5">
    <source>
        <dbReference type="SAM" id="MobiDB-lite"/>
    </source>
</evidence>
<evidence type="ECO:0000256" key="4">
    <source>
        <dbReference type="ARBA" id="ARBA00023098"/>
    </source>
</evidence>
<protein>
    <submittedName>
        <fullName evidence="7">Phospholipase D family protein</fullName>
    </submittedName>
</protein>
<dbReference type="InterPro" id="IPR001736">
    <property type="entry name" value="PLipase_D/transphosphatidylase"/>
</dbReference>
<evidence type="ECO:0000256" key="3">
    <source>
        <dbReference type="ARBA" id="ARBA00022801"/>
    </source>
</evidence>
<dbReference type="InterPro" id="IPR015679">
    <property type="entry name" value="PLipase_D_fam"/>
</dbReference>
<dbReference type="PANTHER" id="PTHR18896:SF76">
    <property type="entry name" value="PHOSPHOLIPASE"/>
    <property type="match status" value="1"/>
</dbReference>
<feature type="region of interest" description="Disordered" evidence="5">
    <location>
        <begin position="480"/>
        <end position="501"/>
    </location>
</feature>
<feature type="compositionally biased region" description="Basic residues" evidence="5">
    <location>
        <begin position="487"/>
        <end position="497"/>
    </location>
</feature>
<dbReference type="Pfam" id="PF13091">
    <property type="entry name" value="PLDc_2"/>
    <property type="match status" value="1"/>
</dbReference>
<dbReference type="SUPFAM" id="SSF56024">
    <property type="entry name" value="Phospholipase D/nuclease"/>
    <property type="match status" value="2"/>
</dbReference>
<dbReference type="InterPro" id="IPR025202">
    <property type="entry name" value="PLD-like_dom"/>
</dbReference>
<dbReference type="Gene3D" id="3.30.870.10">
    <property type="entry name" value="Endonuclease Chain A"/>
    <property type="match status" value="2"/>
</dbReference>
<feature type="domain" description="PLD phosphodiesterase" evidence="6">
    <location>
        <begin position="376"/>
        <end position="403"/>
    </location>
</feature>
<organism evidence="7 8">
    <name type="scientific">Jatrophihabitans cynanchi</name>
    <dbReference type="NCBI Taxonomy" id="2944128"/>
    <lineage>
        <taxon>Bacteria</taxon>
        <taxon>Bacillati</taxon>
        <taxon>Actinomycetota</taxon>
        <taxon>Actinomycetes</taxon>
        <taxon>Jatrophihabitantales</taxon>
        <taxon>Jatrophihabitantaceae</taxon>
        <taxon>Jatrophihabitans</taxon>
    </lineage>
</organism>
<reference evidence="7" key="1">
    <citation type="submission" date="2022-05" db="EMBL/GenBank/DDBJ databases">
        <title>Jatrophihabitans sp. SB3-54 whole genome sequence.</title>
        <authorList>
            <person name="Suh M.K."/>
            <person name="Eom M.K."/>
            <person name="Kim J.S."/>
            <person name="Kim H.S."/>
            <person name="Do H.E."/>
            <person name="Shin Y.K."/>
            <person name="Lee J.-S."/>
        </authorList>
    </citation>
    <scope>NUCLEOTIDE SEQUENCE</scope>
    <source>
        <strain evidence="7">SB3-54</strain>
    </source>
</reference>
<dbReference type="Proteomes" id="UP001164693">
    <property type="component" value="Chromosome"/>
</dbReference>
<evidence type="ECO:0000259" key="6">
    <source>
        <dbReference type="PROSITE" id="PS50035"/>
    </source>
</evidence>
<keyword evidence="3" id="KW-0378">Hydrolase</keyword>
<dbReference type="PROSITE" id="PS50035">
    <property type="entry name" value="PLD"/>
    <property type="match status" value="1"/>
</dbReference>
<comment type="catalytic activity">
    <reaction evidence="1">
        <text>a 1,2-diacyl-sn-glycero-3-phosphocholine + H2O = a 1,2-diacyl-sn-glycero-3-phosphate + choline + H(+)</text>
        <dbReference type="Rhea" id="RHEA:14445"/>
        <dbReference type="ChEBI" id="CHEBI:15354"/>
        <dbReference type="ChEBI" id="CHEBI:15377"/>
        <dbReference type="ChEBI" id="CHEBI:15378"/>
        <dbReference type="ChEBI" id="CHEBI:57643"/>
        <dbReference type="ChEBI" id="CHEBI:58608"/>
        <dbReference type="EC" id="3.1.4.4"/>
    </reaction>
</comment>
<sequence length="534" mass="60049">MPTAEDPSVQRWFLTERERGNPASDIRGWSTGNAVQPLVDGAEYFPALLAALRRLRAGDQVYFADFRGDIEELLDGPGTSVGEVFGELAARGVQVFGLIWRSQPGWLDQSEGENADLARALSDAGGEVLLDSRTRRAGSHHQKFVVIRCPGRPQLDVAFFGGIDLGRSRNDGGQHQGDPQPMEFPAAYGERPPWHDVQASVRGPAVADIEHTFRERWYGSTVLDVSSPVRMLIDRAYHAGKLVGRELPEVEPEPAQAGTHAVQVLRTYPARLRRYPFAPLGERSIAHAYRKAFARARRLIYIEDQYLWAPFVADLLADALTANPDLHVIAVVPRFPDKEGASRWPSLVGREEAIAVCRRAGGERFAIYDVENPEGVPVYVHAKAVVIDDVWAMIGSDNLNRRSWTHDSELSCAVLDATRDEREPRDPAGLGDRARVFARDLRLRLWREHLELDDGVATSAILDPLLGYRTMRARAQDLQDWHDAGRRGPRPPGRLRPHSPERLPRRHRLWAVPVYRFMYDPDGRALRDRARRRA</sequence>
<keyword evidence="2" id="KW-0677">Repeat</keyword>
<evidence type="ECO:0000313" key="7">
    <source>
        <dbReference type="EMBL" id="WAX57748.1"/>
    </source>
</evidence>
<dbReference type="EMBL" id="CP097463">
    <property type="protein sequence ID" value="WAX57748.1"/>
    <property type="molecule type" value="Genomic_DNA"/>
</dbReference>
<keyword evidence="8" id="KW-1185">Reference proteome</keyword>
<evidence type="ECO:0000256" key="2">
    <source>
        <dbReference type="ARBA" id="ARBA00022737"/>
    </source>
</evidence>
<name>A0ABY7K1K4_9ACTN</name>
<dbReference type="SMART" id="SM00155">
    <property type="entry name" value="PLDc"/>
    <property type="match status" value="1"/>
</dbReference>
<dbReference type="CDD" id="cd09105">
    <property type="entry name" value="PLDc_vPLD1_2_like_2"/>
    <property type="match status" value="1"/>
</dbReference>
<evidence type="ECO:0000256" key="1">
    <source>
        <dbReference type="ARBA" id="ARBA00000798"/>
    </source>
</evidence>
<dbReference type="RefSeq" id="WP_269444295.1">
    <property type="nucleotide sequence ID" value="NZ_CP097463.1"/>
</dbReference>